<evidence type="ECO:0000313" key="4">
    <source>
        <dbReference type="EMBL" id="TKX27343.1"/>
    </source>
</evidence>
<dbReference type="AlphaFoldDB" id="A0A4U7B792"/>
<comment type="caution">
    <text evidence="4">The sequence shown here is derived from an EMBL/GenBank/DDBJ whole genome shotgun (WGS) entry which is preliminary data.</text>
</comment>
<dbReference type="Pfam" id="PF08574">
    <property type="entry name" value="Iwr1"/>
    <property type="match status" value="1"/>
</dbReference>
<dbReference type="GO" id="GO:0005737">
    <property type="term" value="C:cytoplasm"/>
    <property type="evidence" value="ECO:0007669"/>
    <property type="project" value="TreeGrafter"/>
</dbReference>
<dbReference type="PANTHER" id="PTHR28063">
    <property type="entry name" value="RNA POLYMERASE II NUCLEAR LOCALIZATION PROTEIN IWR1"/>
    <property type="match status" value="1"/>
</dbReference>
<feature type="compositionally biased region" description="Polar residues" evidence="2">
    <location>
        <begin position="282"/>
        <end position="295"/>
    </location>
</feature>
<evidence type="ECO:0000256" key="2">
    <source>
        <dbReference type="SAM" id="MobiDB-lite"/>
    </source>
</evidence>
<feature type="region of interest" description="Disordered" evidence="2">
    <location>
        <begin position="175"/>
        <end position="297"/>
    </location>
</feature>
<feature type="region of interest" description="Disordered" evidence="2">
    <location>
        <begin position="40"/>
        <end position="156"/>
    </location>
</feature>
<dbReference type="InterPro" id="IPR013883">
    <property type="entry name" value="TF_Iwr1_dom"/>
</dbReference>
<feature type="domain" description="Transcription factor Iwr1" evidence="3">
    <location>
        <begin position="224"/>
        <end position="355"/>
    </location>
</feature>
<evidence type="ECO:0000313" key="5">
    <source>
        <dbReference type="Proteomes" id="UP000308133"/>
    </source>
</evidence>
<dbReference type="PANTHER" id="PTHR28063:SF1">
    <property type="entry name" value="RNA POLYMERASE II NUCLEAR LOCALIZATION PROTEIN IWR1"/>
    <property type="match status" value="1"/>
</dbReference>
<sequence length="432" mass="46897">MSAAPSYVAVKRKREDAPIQSLILEEPRAKHARVNVEYKLKSVSQPSNEPPPKSTQNQKDTTAAEKGTPSKSPFVKKTDTLAHKAIKHSGPRHFELARGKRSADTAGLLPTFIERPVKRSNVEVESEGEQKSTPLKRPGTKTTQHGAAKGAADFKALGRNEPSAALAAKLSELAFQEAGEPAPKPRVIAQPKRTPRRRKPTEPHSGLPPSTSYTDLEDTPVSDDEYVYDIYIRSTSTPSLPRAPPNPAPTSSTPSIPPTNAPLHAVPTDSTAPRSLTGLPSDLSSFASYSSQHSPSADLDVGYLILPSEAESSYFWSSNTSGTKGGGGSSSSEEDEDDEDSNAEDYYGADYPEDEVDEDDEMGEGAYRFRMGRGSEDEDEFADPGWGGGKNRGEWEDDSDESEGAGNNPWKKFMGRERRAMEEEDGEGDDER</sequence>
<comment type="similarity">
    <text evidence="1">Belongs to the IWR1/SLC7A6OS family.</text>
</comment>
<organism evidence="4 5">
    <name type="scientific">Elsinoe australis</name>
    <dbReference type="NCBI Taxonomy" id="40998"/>
    <lineage>
        <taxon>Eukaryota</taxon>
        <taxon>Fungi</taxon>
        <taxon>Dikarya</taxon>
        <taxon>Ascomycota</taxon>
        <taxon>Pezizomycotina</taxon>
        <taxon>Dothideomycetes</taxon>
        <taxon>Dothideomycetidae</taxon>
        <taxon>Myriangiales</taxon>
        <taxon>Elsinoaceae</taxon>
        <taxon>Elsinoe</taxon>
    </lineage>
</organism>
<gene>
    <name evidence="4" type="ORF">C1H76_0180</name>
</gene>
<dbReference type="EMBL" id="PTQR01000004">
    <property type="protein sequence ID" value="TKX27343.1"/>
    <property type="molecule type" value="Genomic_DNA"/>
</dbReference>
<feature type="compositionally biased region" description="Basic and acidic residues" evidence="2">
    <location>
        <begin position="92"/>
        <end position="103"/>
    </location>
</feature>
<accession>A0A4U7B792</accession>
<protein>
    <recommendedName>
        <fullName evidence="3">Transcription factor Iwr1 domain-containing protein</fullName>
    </recommendedName>
</protein>
<feature type="compositionally biased region" description="Acidic residues" evidence="2">
    <location>
        <begin position="215"/>
        <end position="227"/>
    </location>
</feature>
<dbReference type="GO" id="GO:0006606">
    <property type="term" value="P:protein import into nucleus"/>
    <property type="evidence" value="ECO:0007669"/>
    <property type="project" value="InterPro"/>
</dbReference>
<reference evidence="4 5" key="1">
    <citation type="submission" date="2018-02" db="EMBL/GenBank/DDBJ databases">
        <title>Draft genome sequences of Elsinoe sp., causing black scab on jojoba.</title>
        <authorList>
            <person name="Stodart B."/>
            <person name="Jeffress S."/>
            <person name="Ash G."/>
            <person name="Arun Chinnappa K."/>
        </authorList>
    </citation>
    <scope>NUCLEOTIDE SEQUENCE [LARGE SCALE GENOMIC DNA]</scope>
    <source>
        <strain evidence="4 5">Hillstone_2</strain>
    </source>
</reference>
<dbReference type="Proteomes" id="UP000308133">
    <property type="component" value="Unassembled WGS sequence"/>
</dbReference>
<feature type="compositionally biased region" description="Acidic residues" evidence="2">
    <location>
        <begin position="332"/>
        <end position="343"/>
    </location>
</feature>
<name>A0A4U7B792_9PEZI</name>
<evidence type="ECO:0000259" key="3">
    <source>
        <dbReference type="Pfam" id="PF08574"/>
    </source>
</evidence>
<feature type="compositionally biased region" description="Acidic residues" evidence="2">
    <location>
        <begin position="422"/>
        <end position="432"/>
    </location>
</feature>
<evidence type="ECO:0000256" key="1">
    <source>
        <dbReference type="ARBA" id="ARBA00010218"/>
    </source>
</evidence>
<feature type="compositionally biased region" description="Acidic residues" evidence="2">
    <location>
        <begin position="351"/>
        <end position="363"/>
    </location>
</feature>
<dbReference type="InterPro" id="IPR040150">
    <property type="entry name" value="Iwr1"/>
</dbReference>
<proteinExistence type="inferred from homology"/>
<feature type="region of interest" description="Disordered" evidence="2">
    <location>
        <begin position="314"/>
        <end position="432"/>
    </location>
</feature>